<dbReference type="Pfam" id="PF00534">
    <property type="entry name" value="Glycos_transf_1"/>
    <property type="match status" value="1"/>
</dbReference>
<dbReference type="SUPFAM" id="SSF53756">
    <property type="entry name" value="UDP-Glycosyltransferase/glycogen phosphorylase"/>
    <property type="match status" value="1"/>
</dbReference>
<dbReference type="EMBL" id="JBHRVV010000001">
    <property type="protein sequence ID" value="MFC3459476.1"/>
    <property type="molecule type" value="Genomic_DNA"/>
</dbReference>
<dbReference type="EC" id="2.4.-.-" evidence="2"/>
<proteinExistence type="predicted"/>
<keyword evidence="2" id="KW-0328">Glycosyltransferase</keyword>
<evidence type="ECO:0000259" key="1">
    <source>
        <dbReference type="Pfam" id="PF00534"/>
    </source>
</evidence>
<organism evidence="2 3">
    <name type="scientific">Massilia haematophila</name>
    <dbReference type="NCBI Taxonomy" id="457923"/>
    <lineage>
        <taxon>Bacteria</taxon>
        <taxon>Pseudomonadati</taxon>
        <taxon>Pseudomonadota</taxon>
        <taxon>Betaproteobacteria</taxon>
        <taxon>Burkholderiales</taxon>
        <taxon>Oxalobacteraceae</taxon>
        <taxon>Telluria group</taxon>
        <taxon>Massilia</taxon>
    </lineage>
</organism>
<keyword evidence="3" id="KW-1185">Reference proteome</keyword>
<name>A0ABV7PJS9_9BURK</name>
<dbReference type="PANTHER" id="PTHR12526">
    <property type="entry name" value="GLYCOSYLTRANSFERASE"/>
    <property type="match status" value="1"/>
</dbReference>
<protein>
    <submittedName>
        <fullName evidence="2">Glycosyltransferase family 4 protein</fullName>
        <ecNumber evidence="2">2.4.-.-</ecNumber>
    </submittedName>
</protein>
<dbReference type="InterPro" id="IPR001296">
    <property type="entry name" value="Glyco_trans_1"/>
</dbReference>
<keyword evidence="2" id="KW-0808">Transferase</keyword>
<accession>A0ABV7PJS9</accession>
<dbReference type="PANTHER" id="PTHR12526:SF635">
    <property type="entry name" value="GLYCOSYL TRANSFERASE GROUP 1"/>
    <property type="match status" value="1"/>
</dbReference>
<comment type="caution">
    <text evidence="2">The sequence shown here is derived from an EMBL/GenBank/DDBJ whole genome shotgun (WGS) entry which is preliminary data.</text>
</comment>
<dbReference type="CDD" id="cd03801">
    <property type="entry name" value="GT4_PimA-like"/>
    <property type="match status" value="1"/>
</dbReference>
<dbReference type="Proteomes" id="UP001595665">
    <property type="component" value="Unassembled WGS sequence"/>
</dbReference>
<evidence type="ECO:0000313" key="3">
    <source>
        <dbReference type="Proteomes" id="UP001595665"/>
    </source>
</evidence>
<sequence length="345" mass="38098">MKVLIVNNMAPFVWGGAEELAVHLQKNVIAAGHEAEVLRIPFQWEPASRIPSQMLMVRAFELMNVDHVIALKFPAYLIRHPRKTLWLLHQYRQAYDLFDAGQTNLPPGPAGDELRTLIRNADSESFAESRKIFTNSEVTRQRLQHYNGFNAEVLLPPINDAELFNGGQVGDYVFAGGRINDMKRQYLLLEALCHAPRNVKLLIAGPPDRPADGERLRALVGQLGLADRVRLDLRFLPRTTYAEYLNGAAAVAYLPFDEDSLGYVSMEAALAGKALITTTDSGGILSLAKHNETGWVAEPEAEALASVLAQACEDPQRAAARGAAAKALWLSLGINWPQTVEKLLQ</sequence>
<gene>
    <name evidence="2" type="ORF">ACFOPH_14665</name>
</gene>
<dbReference type="RefSeq" id="WP_379736048.1">
    <property type="nucleotide sequence ID" value="NZ_JBHRVV010000001.1"/>
</dbReference>
<dbReference type="Gene3D" id="3.40.50.2000">
    <property type="entry name" value="Glycogen Phosphorylase B"/>
    <property type="match status" value="1"/>
</dbReference>
<dbReference type="GO" id="GO:0016757">
    <property type="term" value="F:glycosyltransferase activity"/>
    <property type="evidence" value="ECO:0007669"/>
    <property type="project" value="UniProtKB-KW"/>
</dbReference>
<reference evidence="3" key="1">
    <citation type="journal article" date="2019" name="Int. J. Syst. Evol. Microbiol.">
        <title>The Global Catalogue of Microorganisms (GCM) 10K type strain sequencing project: providing services to taxonomists for standard genome sequencing and annotation.</title>
        <authorList>
            <consortium name="The Broad Institute Genomics Platform"/>
            <consortium name="The Broad Institute Genome Sequencing Center for Infectious Disease"/>
            <person name="Wu L."/>
            <person name="Ma J."/>
        </authorList>
    </citation>
    <scope>NUCLEOTIDE SEQUENCE [LARGE SCALE GENOMIC DNA]</scope>
    <source>
        <strain evidence="3">CCM 7480</strain>
    </source>
</reference>
<evidence type="ECO:0000313" key="2">
    <source>
        <dbReference type="EMBL" id="MFC3459476.1"/>
    </source>
</evidence>
<feature type="domain" description="Glycosyl transferase family 1" evidence="1">
    <location>
        <begin position="173"/>
        <end position="326"/>
    </location>
</feature>